<protein>
    <submittedName>
        <fullName evidence="2">Uncharacterized protein</fullName>
    </submittedName>
</protein>
<feature type="region of interest" description="Disordered" evidence="1">
    <location>
        <begin position="48"/>
        <end position="67"/>
    </location>
</feature>
<reference evidence="2 3" key="1">
    <citation type="journal article" date="2020" name="ISME J.">
        <title>Comparative genomics reveals insights into cyanobacterial evolution and habitat adaptation.</title>
        <authorList>
            <person name="Chen M.Y."/>
            <person name="Teng W.K."/>
            <person name="Zhao L."/>
            <person name="Hu C.X."/>
            <person name="Zhou Y.K."/>
            <person name="Han B.P."/>
            <person name="Song L.R."/>
            <person name="Shu W.S."/>
        </authorList>
    </citation>
    <scope>NUCLEOTIDE SEQUENCE [LARGE SCALE GENOMIC DNA]</scope>
    <source>
        <strain evidence="2 3">FACHB-130</strain>
    </source>
</reference>
<comment type="caution">
    <text evidence="2">The sequence shown here is derived from an EMBL/GenBank/DDBJ whole genome shotgun (WGS) entry which is preliminary data.</text>
</comment>
<keyword evidence="3" id="KW-1185">Reference proteome</keyword>
<name>A0ABR8FV88_9NOSO</name>
<organism evidence="2 3">
    <name type="scientific">Nostoc spongiaeforme FACHB-130</name>
    <dbReference type="NCBI Taxonomy" id="1357510"/>
    <lineage>
        <taxon>Bacteria</taxon>
        <taxon>Bacillati</taxon>
        <taxon>Cyanobacteriota</taxon>
        <taxon>Cyanophyceae</taxon>
        <taxon>Nostocales</taxon>
        <taxon>Nostocaceae</taxon>
        <taxon>Nostoc</taxon>
    </lineage>
</organism>
<evidence type="ECO:0000256" key="1">
    <source>
        <dbReference type="SAM" id="MobiDB-lite"/>
    </source>
</evidence>
<gene>
    <name evidence="2" type="ORF">H6G74_07205</name>
</gene>
<evidence type="ECO:0000313" key="3">
    <source>
        <dbReference type="Proteomes" id="UP000603457"/>
    </source>
</evidence>
<dbReference type="Proteomes" id="UP000603457">
    <property type="component" value="Unassembled WGS sequence"/>
</dbReference>
<sequence length="67" mass="7770">MKVGLVFLLSTQHSALSTQEVEIRKQKEKISGLTQKFSKSLIYRRREAASRRVPPSRRERQEIVESA</sequence>
<dbReference type="RefSeq" id="WP_190967022.1">
    <property type="nucleotide sequence ID" value="NZ_JACJTB010000005.1"/>
</dbReference>
<accession>A0ABR8FV88</accession>
<proteinExistence type="predicted"/>
<dbReference type="EMBL" id="JACJTB010000005">
    <property type="protein sequence ID" value="MBD2594118.1"/>
    <property type="molecule type" value="Genomic_DNA"/>
</dbReference>
<evidence type="ECO:0000313" key="2">
    <source>
        <dbReference type="EMBL" id="MBD2594118.1"/>
    </source>
</evidence>